<dbReference type="EMBL" id="JAUNQW010000001">
    <property type="protein sequence ID" value="MDO5456823.1"/>
    <property type="molecule type" value="Genomic_DNA"/>
</dbReference>
<keyword evidence="3" id="KW-1185">Reference proteome</keyword>
<feature type="domain" description="Pyridoxamine 5'-phosphate oxidase N-terminal" evidence="1">
    <location>
        <begin position="7"/>
        <end position="89"/>
    </location>
</feature>
<name>A0AA43RM37_9LACT</name>
<protein>
    <submittedName>
        <fullName evidence="2">Pyridoxamine 5'-phosphate oxidase family protein</fullName>
    </submittedName>
</protein>
<accession>A0AA43RM37</accession>
<evidence type="ECO:0000313" key="3">
    <source>
        <dbReference type="Proteomes" id="UP001171751"/>
    </source>
</evidence>
<gene>
    <name evidence="2" type="ORF">Q4F26_00620</name>
</gene>
<evidence type="ECO:0000313" key="2">
    <source>
        <dbReference type="EMBL" id="MDO5456823.1"/>
    </source>
</evidence>
<dbReference type="InterPro" id="IPR012349">
    <property type="entry name" value="Split_barrel_FMN-bd"/>
</dbReference>
<dbReference type="Pfam" id="PF01243">
    <property type="entry name" value="PNPOx_N"/>
    <property type="match status" value="1"/>
</dbReference>
<dbReference type="Gene3D" id="2.30.110.10">
    <property type="entry name" value="Electron Transport, Fmn-binding Protein, Chain A"/>
    <property type="match status" value="1"/>
</dbReference>
<sequence>MSKEIIQRIKTFLEEAPFYAVATLEDGQPRVRPFDSITIYQDCLCILSSDQKAVFNQIQKDNFVEITSAQADGSWIRVRGQLKTSYKRDAVTHLLNDRPDLWDLYSSNDPHTIVYYFTEGSAVFYTSDDQGEHYTFTCQDIEEPL</sequence>
<dbReference type="InterPro" id="IPR011576">
    <property type="entry name" value="Pyridox_Oxase_N"/>
</dbReference>
<comment type="caution">
    <text evidence="2">The sequence shown here is derived from an EMBL/GenBank/DDBJ whole genome shotgun (WGS) entry which is preliminary data.</text>
</comment>
<proteinExistence type="predicted"/>
<dbReference type="SUPFAM" id="SSF50475">
    <property type="entry name" value="FMN-binding split barrel"/>
    <property type="match status" value="1"/>
</dbReference>
<organism evidence="2 3">
    <name type="scientific">Atopococcus tabaci</name>
    <dbReference type="NCBI Taxonomy" id="269774"/>
    <lineage>
        <taxon>Bacteria</taxon>
        <taxon>Bacillati</taxon>
        <taxon>Bacillota</taxon>
        <taxon>Bacilli</taxon>
        <taxon>Lactobacillales</taxon>
        <taxon>Carnobacteriaceae</taxon>
        <taxon>Atopococcus</taxon>
    </lineage>
</organism>
<dbReference type="AlphaFoldDB" id="A0AA43RM37"/>
<evidence type="ECO:0000259" key="1">
    <source>
        <dbReference type="Pfam" id="PF01243"/>
    </source>
</evidence>
<reference evidence="2" key="1">
    <citation type="submission" date="2023-07" db="EMBL/GenBank/DDBJ databases">
        <title>Between Cages and Wild: Unraveling the Impact of Captivity on Animal Microbiomes and Antimicrobial Resistance.</title>
        <authorList>
            <person name="Schmartz G.P."/>
            <person name="Rehner J."/>
            <person name="Schuff M.J."/>
            <person name="Becker S.L."/>
            <person name="Kravczyk M."/>
            <person name="Gurevich A."/>
            <person name="Francke R."/>
            <person name="Mueller R."/>
            <person name="Keller V."/>
            <person name="Keller A."/>
        </authorList>
    </citation>
    <scope>NUCLEOTIDE SEQUENCE</scope>
    <source>
        <strain evidence="2">S39M_St_73</strain>
    </source>
</reference>
<dbReference type="Proteomes" id="UP001171751">
    <property type="component" value="Unassembled WGS sequence"/>
</dbReference>